<comment type="subcellular location">
    <subcellularLocation>
        <location evidence="1 7">Nucleus</location>
    </subcellularLocation>
</comment>
<protein>
    <recommendedName>
        <fullName evidence="7">Enhancer of polycomb-like protein</fullName>
    </recommendedName>
</protein>
<dbReference type="EMBL" id="CANTUO010000001">
    <property type="protein sequence ID" value="CAI5755507.1"/>
    <property type="molecule type" value="Genomic_DNA"/>
</dbReference>
<dbReference type="Pfam" id="PF10513">
    <property type="entry name" value="EPL1"/>
    <property type="match status" value="1"/>
</dbReference>
<evidence type="ECO:0000256" key="6">
    <source>
        <dbReference type="ARBA" id="ARBA00025513"/>
    </source>
</evidence>
<accession>A0A9W4TP05</accession>
<keyword evidence="4 7" id="KW-0804">Transcription</keyword>
<evidence type="ECO:0000313" key="10">
    <source>
        <dbReference type="EMBL" id="CAI5755507.1"/>
    </source>
</evidence>
<evidence type="ECO:0000256" key="2">
    <source>
        <dbReference type="ARBA" id="ARBA00008035"/>
    </source>
</evidence>
<feature type="region of interest" description="Disordered" evidence="8">
    <location>
        <begin position="716"/>
        <end position="759"/>
    </location>
</feature>
<evidence type="ECO:0000256" key="3">
    <source>
        <dbReference type="ARBA" id="ARBA00023015"/>
    </source>
</evidence>
<dbReference type="InterPro" id="IPR019542">
    <property type="entry name" value="Enhancer_polycomb-like_N"/>
</dbReference>
<feature type="compositionally biased region" description="Basic and acidic residues" evidence="8">
    <location>
        <begin position="391"/>
        <end position="406"/>
    </location>
</feature>
<name>A0A9W4TP05_9ASCO</name>
<dbReference type="InterPro" id="IPR024943">
    <property type="entry name" value="Enhancer_polycomb"/>
</dbReference>
<comment type="function">
    <text evidence="6">Component of the NuA4 histone acetyltransferase complex which is involved in transcriptional activation of selected genes principally by acetylation of nucleosomal histone H4 and H2A. The NuA4 complex is also involved in DNA repair. Involved in gene silencing by neighboring heterochromatin, blockage of the silencing spreading along the chromosome, and required for cell cycle progression through G2/M.</text>
</comment>
<proteinExistence type="inferred from homology"/>
<dbReference type="OrthoDB" id="435275at2759"/>
<evidence type="ECO:0000256" key="4">
    <source>
        <dbReference type="ARBA" id="ARBA00023163"/>
    </source>
</evidence>
<dbReference type="AlphaFoldDB" id="A0A9W4TP05"/>
<evidence type="ECO:0000256" key="8">
    <source>
        <dbReference type="SAM" id="MobiDB-lite"/>
    </source>
</evidence>
<evidence type="ECO:0000259" key="9">
    <source>
        <dbReference type="Pfam" id="PF10513"/>
    </source>
</evidence>
<evidence type="ECO:0000256" key="5">
    <source>
        <dbReference type="ARBA" id="ARBA00023242"/>
    </source>
</evidence>
<dbReference type="GO" id="GO:0035267">
    <property type="term" value="C:NuA4 histone acetyltransferase complex"/>
    <property type="evidence" value="ECO:0007669"/>
    <property type="project" value="InterPro"/>
</dbReference>
<feature type="compositionally biased region" description="Basic and acidic residues" evidence="8">
    <location>
        <begin position="278"/>
        <end position="290"/>
    </location>
</feature>
<dbReference type="Proteomes" id="UP001152885">
    <property type="component" value="Unassembled WGS sequence"/>
</dbReference>
<reference evidence="10" key="1">
    <citation type="submission" date="2022-12" db="EMBL/GenBank/DDBJ databases">
        <authorList>
            <person name="Brejova B."/>
        </authorList>
    </citation>
    <scope>NUCLEOTIDE SEQUENCE</scope>
</reference>
<keyword evidence="3 7" id="KW-0805">Transcription regulation</keyword>
<evidence type="ECO:0000256" key="7">
    <source>
        <dbReference type="RuleBase" id="RU361124"/>
    </source>
</evidence>
<feature type="compositionally biased region" description="Low complexity" evidence="8">
    <location>
        <begin position="719"/>
        <end position="750"/>
    </location>
</feature>
<feature type="region of interest" description="Disordered" evidence="8">
    <location>
        <begin position="273"/>
        <end position="292"/>
    </location>
</feature>
<feature type="region of interest" description="Disordered" evidence="8">
    <location>
        <begin position="391"/>
        <end position="433"/>
    </location>
</feature>
<comment type="caution">
    <text evidence="10">The sequence shown here is derived from an EMBL/GenBank/DDBJ whole genome shotgun (WGS) entry which is preliminary data.</text>
</comment>
<gene>
    <name evidence="10" type="ORF">CANVERA_P0023</name>
</gene>
<organism evidence="10 11">
    <name type="scientific">Candida verbasci</name>
    <dbReference type="NCBI Taxonomy" id="1227364"/>
    <lineage>
        <taxon>Eukaryota</taxon>
        <taxon>Fungi</taxon>
        <taxon>Dikarya</taxon>
        <taxon>Ascomycota</taxon>
        <taxon>Saccharomycotina</taxon>
        <taxon>Pichiomycetes</taxon>
        <taxon>Debaryomycetaceae</taxon>
        <taxon>Candida/Lodderomyces clade</taxon>
        <taxon>Candida</taxon>
    </lineage>
</organism>
<dbReference type="GO" id="GO:0005634">
    <property type="term" value="C:nucleus"/>
    <property type="evidence" value="ECO:0007669"/>
    <property type="project" value="UniProtKB-SubCell"/>
</dbReference>
<dbReference type="GO" id="GO:0006357">
    <property type="term" value="P:regulation of transcription by RNA polymerase II"/>
    <property type="evidence" value="ECO:0007669"/>
    <property type="project" value="InterPro"/>
</dbReference>
<comment type="similarity">
    <text evidence="2 7">Belongs to the enhancer of polycomb family.</text>
</comment>
<sequence length="759" mass="89043">MSVRFRQRKISVKQNLHIYKQTELNSNDLELSQINHLDTRKDDINSIEAGVEGVDKTEQDEIHLQQVINAAQKFLSSKKTEAQLFIPTPDASRIWDDAKNYYQQDFKESKSYICYGFTYESLSYCMDEEDEEFFKSLIKPKKKKEDAISELEFEIIIEHFEKVIETKQPFLSMDPTNILSYEEISTYIIDQYKSSVKSTKPYIELSSGILNYIPTNTLKERLGKELNFQNFTTIFDKETKETPRSILKLLDLFGKSVYEHWKKRKIERNGKSIQPSLKFEDPNANEKDNDNDPYVCFRRREFRQVRKTRRADTLGAERIRLLQKSLQKARELVLNVSEREILKAKTFQSERELFKLRCEGKSLKRSLNLKENDDHLYFAYKRRKIIKPKEDEEEKKVKEKKKEERQQQQQQPPPQSQTEGTSTNQPYVKLPPSKIPDMDLVTVSLVLKEKNDTIRRAVSEKLRKRKEQDKGFINLTDDPYEPIFDISTNQHIQEISHIPYSSIAATNFYQFNTSNYIGDPLKKLIEDDHSLPGVKSIKGSNGELIPNKAFPHLSSITENNQPKSYIELLLENVENNYYNNYTSGYTHGIKEETKISDPIFRLRKRQGRAGTFIDRRGIIKPIELNESDDSQFSHENKFDQLKRLESNWRFDDDLSEYQKGSIDPFSLDPSKLNSISDETQAIRFGSMLLSKSYGLLKESVQQKQQMYLQQARMRALHNQQAQKQHQQQQQQQQQIQKKPTPQPPQKLQSQFKKTSQSPV</sequence>
<evidence type="ECO:0000256" key="1">
    <source>
        <dbReference type="ARBA" id="ARBA00004123"/>
    </source>
</evidence>
<feature type="domain" description="Enhancer of polycomb-like N-terminal" evidence="9">
    <location>
        <begin position="6"/>
        <end position="162"/>
    </location>
</feature>
<evidence type="ECO:0000313" key="11">
    <source>
        <dbReference type="Proteomes" id="UP001152885"/>
    </source>
</evidence>
<keyword evidence="5 7" id="KW-0539">Nucleus</keyword>
<keyword evidence="11" id="KW-1185">Reference proteome</keyword>
<dbReference type="PANTHER" id="PTHR14898">
    <property type="entry name" value="ENHANCER OF POLYCOMB"/>
    <property type="match status" value="1"/>
</dbReference>